<dbReference type="EMBL" id="GGEC01013453">
    <property type="protein sequence ID" value="MBW93936.1"/>
    <property type="molecule type" value="Transcribed_RNA"/>
</dbReference>
<dbReference type="AlphaFoldDB" id="A0A2P2JKD2"/>
<proteinExistence type="predicted"/>
<reference evidence="1" key="1">
    <citation type="submission" date="2018-02" db="EMBL/GenBank/DDBJ databases">
        <title>Rhizophora mucronata_Transcriptome.</title>
        <authorList>
            <person name="Meera S.P."/>
            <person name="Sreeshan A."/>
            <person name="Augustine A."/>
        </authorList>
    </citation>
    <scope>NUCLEOTIDE SEQUENCE</scope>
    <source>
        <tissue evidence="1">Leaf</tissue>
    </source>
</reference>
<accession>A0A2P2JKD2</accession>
<organism evidence="1">
    <name type="scientific">Rhizophora mucronata</name>
    <name type="common">Asiatic mangrove</name>
    <dbReference type="NCBI Taxonomy" id="61149"/>
    <lineage>
        <taxon>Eukaryota</taxon>
        <taxon>Viridiplantae</taxon>
        <taxon>Streptophyta</taxon>
        <taxon>Embryophyta</taxon>
        <taxon>Tracheophyta</taxon>
        <taxon>Spermatophyta</taxon>
        <taxon>Magnoliopsida</taxon>
        <taxon>eudicotyledons</taxon>
        <taxon>Gunneridae</taxon>
        <taxon>Pentapetalae</taxon>
        <taxon>rosids</taxon>
        <taxon>fabids</taxon>
        <taxon>Malpighiales</taxon>
        <taxon>Rhizophoraceae</taxon>
        <taxon>Rhizophora</taxon>
    </lineage>
</organism>
<sequence length="17" mass="2010">MINRFTDNPLKIVFSSQ</sequence>
<protein>
    <submittedName>
        <fullName evidence="1">Uncharacterized protein</fullName>
    </submittedName>
</protein>
<evidence type="ECO:0000313" key="1">
    <source>
        <dbReference type="EMBL" id="MBW93936.1"/>
    </source>
</evidence>
<name>A0A2P2JKD2_RHIMU</name>